<gene>
    <name evidence="2" type="ORF">SORBI_3007G157200</name>
</gene>
<name>A0A1B6PI13_SORBI</name>
<reference evidence="2 3" key="1">
    <citation type="journal article" date="2009" name="Nature">
        <title>The Sorghum bicolor genome and the diversification of grasses.</title>
        <authorList>
            <person name="Paterson A.H."/>
            <person name="Bowers J.E."/>
            <person name="Bruggmann R."/>
            <person name="Dubchak I."/>
            <person name="Grimwood J."/>
            <person name="Gundlach H."/>
            <person name="Haberer G."/>
            <person name="Hellsten U."/>
            <person name="Mitros T."/>
            <person name="Poliakov A."/>
            <person name="Schmutz J."/>
            <person name="Spannagl M."/>
            <person name="Tang H."/>
            <person name="Wang X."/>
            <person name="Wicker T."/>
            <person name="Bharti A.K."/>
            <person name="Chapman J."/>
            <person name="Feltus F.A."/>
            <person name="Gowik U."/>
            <person name="Grigoriev I.V."/>
            <person name="Lyons E."/>
            <person name="Maher C.A."/>
            <person name="Martis M."/>
            <person name="Narechania A."/>
            <person name="Otillar R.P."/>
            <person name="Penning B.W."/>
            <person name="Salamov A.A."/>
            <person name="Wang Y."/>
            <person name="Zhang L."/>
            <person name="Carpita N.C."/>
            <person name="Freeling M."/>
            <person name="Gingle A.R."/>
            <person name="Hash C.T."/>
            <person name="Keller B."/>
            <person name="Klein P."/>
            <person name="Kresovich S."/>
            <person name="McCann M.C."/>
            <person name="Ming R."/>
            <person name="Peterson D.G."/>
            <person name="Mehboob-ur-Rahman"/>
            <person name="Ware D."/>
            <person name="Westhoff P."/>
            <person name="Mayer K.F."/>
            <person name="Messing J."/>
            <person name="Rokhsar D.S."/>
        </authorList>
    </citation>
    <scope>NUCLEOTIDE SEQUENCE [LARGE SCALE GENOMIC DNA]</scope>
    <source>
        <strain evidence="3">cv. BTx623</strain>
    </source>
</reference>
<protein>
    <submittedName>
        <fullName evidence="2">Uncharacterized protein</fullName>
    </submittedName>
</protein>
<evidence type="ECO:0000313" key="3">
    <source>
        <dbReference type="Proteomes" id="UP000000768"/>
    </source>
</evidence>
<accession>A0A1B6PI13</accession>
<dbReference type="InParanoid" id="A0A1B6PI13"/>
<organism evidence="2 3">
    <name type="scientific">Sorghum bicolor</name>
    <name type="common">Sorghum</name>
    <name type="synonym">Sorghum vulgare</name>
    <dbReference type="NCBI Taxonomy" id="4558"/>
    <lineage>
        <taxon>Eukaryota</taxon>
        <taxon>Viridiplantae</taxon>
        <taxon>Streptophyta</taxon>
        <taxon>Embryophyta</taxon>
        <taxon>Tracheophyta</taxon>
        <taxon>Spermatophyta</taxon>
        <taxon>Magnoliopsida</taxon>
        <taxon>Liliopsida</taxon>
        <taxon>Poales</taxon>
        <taxon>Poaceae</taxon>
        <taxon>PACMAD clade</taxon>
        <taxon>Panicoideae</taxon>
        <taxon>Andropogonodae</taxon>
        <taxon>Andropogoneae</taxon>
        <taxon>Sorghinae</taxon>
        <taxon>Sorghum</taxon>
    </lineage>
</organism>
<evidence type="ECO:0000313" key="2">
    <source>
        <dbReference type="EMBL" id="KXG25321.1"/>
    </source>
</evidence>
<reference evidence="3" key="2">
    <citation type="journal article" date="2018" name="Plant J.">
        <title>The Sorghum bicolor reference genome: improved assembly, gene annotations, a transcriptome atlas, and signatures of genome organization.</title>
        <authorList>
            <person name="McCormick R.F."/>
            <person name="Truong S.K."/>
            <person name="Sreedasyam A."/>
            <person name="Jenkins J."/>
            <person name="Shu S."/>
            <person name="Sims D."/>
            <person name="Kennedy M."/>
            <person name="Amirebrahimi M."/>
            <person name="Weers B.D."/>
            <person name="McKinley B."/>
            <person name="Mattison A."/>
            <person name="Morishige D.T."/>
            <person name="Grimwood J."/>
            <person name="Schmutz J."/>
            <person name="Mullet J.E."/>
        </authorList>
    </citation>
    <scope>NUCLEOTIDE SEQUENCE [LARGE SCALE GENOMIC DNA]</scope>
    <source>
        <strain evidence="3">cv. BTx623</strain>
    </source>
</reference>
<feature type="region of interest" description="Disordered" evidence="1">
    <location>
        <begin position="36"/>
        <end position="57"/>
    </location>
</feature>
<keyword evidence="3" id="KW-1185">Reference proteome</keyword>
<proteinExistence type="predicted"/>
<evidence type="ECO:0000256" key="1">
    <source>
        <dbReference type="SAM" id="MobiDB-lite"/>
    </source>
</evidence>
<dbReference type="AlphaFoldDB" id="A0A1B6PI13"/>
<dbReference type="Gramene" id="KXG25321">
    <property type="protein sequence ID" value="KXG25321"/>
    <property type="gene ID" value="SORBI_3007G157200"/>
</dbReference>
<sequence>MVAGCPARCSALGAWSVRRPNVQSGRAPAACAAVARPKADNRQAGSAPGASDGRPIGGRGGGCSLLECWMPGSTSGGGELDQRRRDGVNCGRRSLLVVPGRVPGQLQHFGGEVLEDGGEVDRGAHGNPSLRARLPLWLVALRPSARERDGRSAAAAAGEERSVAAGAGDDQRRFAFWVLGWS</sequence>
<dbReference type="Proteomes" id="UP000000768">
    <property type="component" value="Chromosome 7"/>
</dbReference>
<dbReference type="EMBL" id="CM000766">
    <property type="protein sequence ID" value="KXG25321.1"/>
    <property type="molecule type" value="Genomic_DNA"/>
</dbReference>